<proteinExistence type="predicted"/>
<dbReference type="Gene3D" id="3.40.50.300">
    <property type="entry name" value="P-loop containing nucleotide triphosphate hydrolases"/>
    <property type="match status" value="1"/>
</dbReference>
<feature type="domain" description="FtsK" evidence="6">
    <location>
        <begin position="179"/>
        <end position="362"/>
    </location>
</feature>
<dbReference type="InterPro" id="IPR050206">
    <property type="entry name" value="FtsK/SpoIIIE/SftA"/>
</dbReference>
<feature type="compositionally biased region" description="Basic and acidic residues" evidence="4">
    <location>
        <begin position="509"/>
        <end position="524"/>
    </location>
</feature>
<protein>
    <submittedName>
        <fullName evidence="7">DNA segregation ATPase</fullName>
    </submittedName>
</protein>
<evidence type="ECO:0000256" key="5">
    <source>
        <dbReference type="SAM" id="Phobius"/>
    </source>
</evidence>
<dbReference type="EMBL" id="JGZO01000004">
    <property type="protein sequence ID" value="KFI95116.1"/>
    <property type="molecule type" value="Genomic_DNA"/>
</dbReference>
<dbReference type="InterPro" id="IPR002543">
    <property type="entry name" value="FtsK_dom"/>
</dbReference>
<keyword evidence="2 3" id="KW-0067">ATP-binding</keyword>
<keyword evidence="5" id="KW-0812">Transmembrane</keyword>
<evidence type="ECO:0000313" key="8">
    <source>
        <dbReference type="Proteomes" id="UP000029033"/>
    </source>
</evidence>
<comment type="caution">
    <text evidence="7">The sequence shown here is derived from an EMBL/GenBank/DDBJ whole genome shotgun (WGS) entry which is preliminary data.</text>
</comment>
<dbReference type="GO" id="GO:0003677">
    <property type="term" value="F:DNA binding"/>
    <property type="evidence" value="ECO:0007669"/>
    <property type="project" value="InterPro"/>
</dbReference>
<dbReference type="AlphaFoldDB" id="A0A087DHW6"/>
<dbReference type="InterPro" id="IPR003593">
    <property type="entry name" value="AAA+_ATPase"/>
</dbReference>
<evidence type="ECO:0000256" key="2">
    <source>
        <dbReference type="ARBA" id="ARBA00022840"/>
    </source>
</evidence>
<organism evidence="7 8">
    <name type="scientific">Bifidobacterium scardovii</name>
    <dbReference type="NCBI Taxonomy" id="158787"/>
    <lineage>
        <taxon>Bacteria</taxon>
        <taxon>Bacillati</taxon>
        <taxon>Actinomycetota</taxon>
        <taxon>Actinomycetes</taxon>
        <taxon>Bifidobacteriales</taxon>
        <taxon>Bifidobacteriaceae</taxon>
        <taxon>Bifidobacterium</taxon>
    </lineage>
</organism>
<dbReference type="Proteomes" id="UP000029033">
    <property type="component" value="Unassembled WGS sequence"/>
</dbReference>
<name>A0A087DHW6_9BIFI</name>
<evidence type="ECO:0000256" key="3">
    <source>
        <dbReference type="PROSITE-ProRule" id="PRU00289"/>
    </source>
</evidence>
<dbReference type="GO" id="GO:0005524">
    <property type="term" value="F:ATP binding"/>
    <property type="evidence" value="ECO:0007669"/>
    <property type="project" value="UniProtKB-UniRule"/>
</dbReference>
<feature type="region of interest" description="Disordered" evidence="4">
    <location>
        <begin position="1"/>
        <end position="20"/>
    </location>
</feature>
<dbReference type="PANTHER" id="PTHR22683">
    <property type="entry name" value="SPORULATION PROTEIN RELATED"/>
    <property type="match status" value="1"/>
</dbReference>
<dbReference type="CDD" id="cd01127">
    <property type="entry name" value="TrwB_TraG_TraD_VirD4"/>
    <property type="match status" value="1"/>
</dbReference>
<keyword evidence="8" id="KW-1185">Reference proteome</keyword>
<sequence length="653" mass="69532">MPASRHGRHHRHRGRGSDAPGLGLGSVLTVVAMAAPLSAQLVMLVAMLAERRWMFAAMVAPGLVGCAASMALAAIPSLRRATDGTATGEAHASPRRAAGRVPAACMTDPSSAGREDGPDATGHSARPHDPARDFADGPCPPWETLSGIDPSRDRRCWQRIVRRWLEPPDTAALIGTAASEPFALDLVAQGPHALVAGTTGSGKSVLLQTWCMALACANPPDRLQFVFLDFKGGAAFSELERLPHTVGCVCDLDLAHARRALDALEHEITRRERLVAARHAADVRQLADPPARMVIMVDEFHALRDQLPDSVDRLVRVAALGRSLGMHLVACTQNPLGQVSADMKANIAVNVCLRVRDPMQSRELLGSPLAASISPAVPGAAYCHDGMDMTALRCAAARDLTALADAVVTAHRFCATPAPPPLFNAPLPRVAPRPGVGPVASRDAIPFAMGDTGVALREETIALSRGNIAIIGQRGRGKTTLLDLFAESIRVLPGIRLQRTRGSGQGTDARPDTRMGPVPHRDGTDPPPGPGLVWLVDDADPLLDPLCPDPLAATLREAMADPAVTVIIAVETSRHLRVPEHCAARIVFPTGERTTDMMNGIPAPLLDRMPPRGRRYSRPGCADRARPRDAGPVLSANPWVKSLEKSRRSWLSV</sequence>
<feature type="region of interest" description="Disordered" evidence="4">
    <location>
        <begin position="598"/>
        <end position="635"/>
    </location>
</feature>
<evidence type="ECO:0000259" key="6">
    <source>
        <dbReference type="PROSITE" id="PS50901"/>
    </source>
</evidence>
<dbReference type="InterPro" id="IPR027417">
    <property type="entry name" value="P-loop_NTPase"/>
</dbReference>
<dbReference type="Pfam" id="PF01580">
    <property type="entry name" value="FtsK_SpoIIIE"/>
    <property type="match status" value="1"/>
</dbReference>
<dbReference type="SUPFAM" id="SSF52540">
    <property type="entry name" value="P-loop containing nucleoside triphosphate hydrolases"/>
    <property type="match status" value="2"/>
</dbReference>
<dbReference type="SMART" id="SM00382">
    <property type="entry name" value="AAA"/>
    <property type="match status" value="2"/>
</dbReference>
<feature type="region of interest" description="Disordered" evidence="4">
    <location>
        <begin position="85"/>
        <end position="146"/>
    </location>
</feature>
<dbReference type="eggNOG" id="COG1674">
    <property type="taxonomic scope" value="Bacteria"/>
</dbReference>
<keyword evidence="1 3" id="KW-0547">Nucleotide-binding</keyword>
<evidence type="ECO:0000256" key="4">
    <source>
        <dbReference type="SAM" id="MobiDB-lite"/>
    </source>
</evidence>
<evidence type="ECO:0000313" key="7">
    <source>
        <dbReference type="EMBL" id="KFI95116.1"/>
    </source>
</evidence>
<dbReference type="STRING" id="158787.BSCA_0934"/>
<accession>A0A087DHW6</accession>
<reference evidence="7 8" key="1">
    <citation type="submission" date="2014-03" db="EMBL/GenBank/DDBJ databases">
        <title>Genomics of Bifidobacteria.</title>
        <authorList>
            <person name="Ventura M."/>
            <person name="Milani C."/>
            <person name="Lugli G.A."/>
        </authorList>
    </citation>
    <scope>NUCLEOTIDE SEQUENCE [LARGE SCALE GENOMIC DNA]</scope>
    <source>
        <strain evidence="7 8">LMG 21589</strain>
    </source>
</reference>
<feature type="binding site" evidence="3">
    <location>
        <begin position="197"/>
        <end position="204"/>
    </location>
    <ligand>
        <name>ATP</name>
        <dbReference type="ChEBI" id="CHEBI:30616"/>
    </ligand>
</feature>
<dbReference type="PANTHER" id="PTHR22683:SF1">
    <property type="entry name" value="TYPE VII SECRETION SYSTEM PROTEIN ESSC"/>
    <property type="match status" value="1"/>
</dbReference>
<feature type="region of interest" description="Disordered" evidence="4">
    <location>
        <begin position="499"/>
        <end position="528"/>
    </location>
</feature>
<feature type="compositionally biased region" description="Basic and acidic residues" evidence="4">
    <location>
        <begin position="126"/>
        <end position="135"/>
    </location>
</feature>
<evidence type="ECO:0000256" key="1">
    <source>
        <dbReference type="ARBA" id="ARBA00022741"/>
    </source>
</evidence>
<gene>
    <name evidence="7" type="ORF">BSCA_0934</name>
</gene>
<keyword evidence="5" id="KW-1133">Transmembrane helix</keyword>
<feature type="transmembrane region" description="Helical" evidence="5">
    <location>
        <begin position="21"/>
        <end position="47"/>
    </location>
</feature>
<keyword evidence="5" id="KW-0472">Membrane</keyword>
<feature type="compositionally biased region" description="Basic residues" evidence="4">
    <location>
        <begin position="1"/>
        <end position="14"/>
    </location>
</feature>
<dbReference type="PROSITE" id="PS50901">
    <property type="entry name" value="FTSK"/>
    <property type="match status" value="1"/>
</dbReference>
<feature type="transmembrane region" description="Helical" evidence="5">
    <location>
        <begin position="53"/>
        <end position="75"/>
    </location>
</feature>